<feature type="domain" description="Thioredoxin" evidence="1">
    <location>
        <begin position="48"/>
        <end position="180"/>
    </location>
</feature>
<dbReference type="RefSeq" id="WP_076432813.1">
    <property type="nucleotide sequence ID" value="NZ_FTNI01000002.1"/>
</dbReference>
<organism evidence="2 3">
    <name type="scientific">Microbispora rosea</name>
    <dbReference type="NCBI Taxonomy" id="58117"/>
    <lineage>
        <taxon>Bacteria</taxon>
        <taxon>Bacillati</taxon>
        <taxon>Actinomycetota</taxon>
        <taxon>Actinomycetes</taxon>
        <taxon>Streptosporangiales</taxon>
        <taxon>Streptosporangiaceae</taxon>
        <taxon>Microbispora</taxon>
    </lineage>
</organism>
<dbReference type="OrthoDB" id="128449at2"/>
<dbReference type="STRING" id="58117.SAMN05421833_102282"/>
<dbReference type="InterPro" id="IPR013766">
    <property type="entry name" value="Thioredoxin_domain"/>
</dbReference>
<sequence>MPFLTALVLSVGVLCLVDLVLTVGVIRRLRAHEEMLSARPAGLPSIVLPPGAVIGGFSATSTDGVHVSDETLTETVLVGVFSPDCSACHERLPQFAEHARSFPGGRGNVLAVLVGTEEEMADERRMLEPVALVLIEEYGTGLTKALQVRGFPSLALVDEHRRVVASGTTLEDLDKIPAHA</sequence>
<name>A0A1N6TAK5_9ACTN</name>
<keyword evidence="2" id="KW-0413">Isomerase</keyword>
<evidence type="ECO:0000313" key="2">
    <source>
        <dbReference type="EMBL" id="SIQ50389.1"/>
    </source>
</evidence>
<dbReference type="InterPro" id="IPR036249">
    <property type="entry name" value="Thioredoxin-like_sf"/>
</dbReference>
<gene>
    <name evidence="2" type="ORF">SAMN05421833_102282</name>
</gene>
<accession>A0A1N6TAK5</accession>
<dbReference type="Proteomes" id="UP000186096">
    <property type="component" value="Unassembled WGS sequence"/>
</dbReference>
<dbReference type="EMBL" id="FTNI01000002">
    <property type="protein sequence ID" value="SIQ50389.1"/>
    <property type="molecule type" value="Genomic_DNA"/>
</dbReference>
<dbReference type="AlphaFoldDB" id="A0A1N6TAK5"/>
<evidence type="ECO:0000259" key="1">
    <source>
        <dbReference type="PROSITE" id="PS51352"/>
    </source>
</evidence>
<dbReference type="PROSITE" id="PS51352">
    <property type="entry name" value="THIOREDOXIN_2"/>
    <property type="match status" value="1"/>
</dbReference>
<dbReference type="GO" id="GO:0016853">
    <property type="term" value="F:isomerase activity"/>
    <property type="evidence" value="ECO:0007669"/>
    <property type="project" value="UniProtKB-KW"/>
</dbReference>
<keyword evidence="3" id="KW-1185">Reference proteome</keyword>
<dbReference type="SUPFAM" id="SSF52833">
    <property type="entry name" value="Thioredoxin-like"/>
    <property type="match status" value="1"/>
</dbReference>
<evidence type="ECO:0000313" key="3">
    <source>
        <dbReference type="Proteomes" id="UP000186096"/>
    </source>
</evidence>
<dbReference type="Gene3D" id="3.40.30.10">
    <property type="entry name" value="Glutaredoxin"/>
    <property type="match status" value="1"/>
</dbReference>
<reference evidence="3" key="1">
    <citation type="submission" date="2017-01" db="EMBL/GenBank/DDBJ databases">
        <authorList>
            <person name="Varghese N."/>
            <person name="Submissions S."/>
        </authorList>
    </citation>
    <scope>NUCLEOTIDE SEQUENCE [LARGE SCALE GENOMIC DNA]</scope>
    <source>
        <strain evidence="3">ATCC 12950</strain>
    </source>
</reference>
<protein>
    <submittedName>
        <fullName evidence="2">Thiol-disulfide isomerase or thioredoxin</fullName>
    </submittedName>
</protein>
<proteinExistence type="predicted"/>